<dbReference type="InterPro" id="IPR000700">
    <property type="entry name" value="PAS-assoc_C"/>
</dbReference>
<evidence type="ECO:0000259" key="5">
    <source>
        <dbReference type="PROSITE" id="PS50113"/>
    </source>
</evidence>
<dbReference type="PROSITE" id="PS50112">
    <property type="entry name" value="PAS"/>
    <property type="match status" value="1"/>
</dbReference>
<dbReference type="PANTHER" id="PTHR44757">
    <property type="entry name" value="DIGUANYLATE CYCLASE DGCP"/>
    <property type="match status" value="1"/>
</dbReference>
<dbReference type="SUPFAM" id="SSF55785">
    <property type="entry name" value="PYP-like sensor domain (PAS domain)"/>
    <property type="match status" value="2"/>
</dbReference>
<organism evidence="8 9">
    <name type="scientific">Azohydromonas lata</name>
    <dbReference type="NCBI Taxonomy" id="45677"/>
    <lineage>
        <taxon>Bacteria</taxon>
        <taxon>Pseudomonadati</taxon>
        <taxon>Pseudomonadota</taxon>
        <taxon>Betaproteobacteria</taxon>
        <taxon>Burkholderiales</taxon>
        <taxon>Sphaerotilaceae</taxon>
        <taxon>Azohydromonas</taxon>
    </lineage>
</organism>
<dbReference type="NCBIfam" id="TIGR00229">
    <property type="entry name" value="sensory_box"/>
    <property type="match status" value="1"/>
</dbReference>
<dbReference type="SMART" id="SM00267">
    <property type="entry name" value="GGDEF"/>
    <property type="match status" value="1"/>
</dbReference>
<keyword evidence="2" id="KW-0175">Coiled coil</keyword>
<dbReference type="NCBIfam" id="TIGR00254">
    <property type="entry name" value="GGDEF"/>
    <property type="match status" value="1"/>
</dbReference>
<dbReference type="PROSITE" id="PS50887">
    <property type="entry name" value="GGDEF"/>
    <property type="match status" value="1"/>
</dbReference>
<feature type="domain" description="EAL" evidence="6">
    <location>
        <begin position="424"/>
        <end position="678"/>
    </location>
</feature>
<evidence type="ECO:0000259" key="6">
    <source>
        <dbReference type="PROSITE" id="PS50883"/>
    </source>
</evidence>
<dbReference type="RefSeq" id="WP_322465182.1">
    <property type="nucleotide sequence ID" value="NZ_JAXOJX010000011.1"/>
</dbReference>
<dbReference type="SMART" id="SM00086">
    <property type="entry name" value="PAC"/>
    <property type="match status" value="2"/>
</dbReference>
<evidence type="ECO:0000256" key="1">
    <source>
        <dbReference type="PROSITE-ProRule" id="PRU00169"/>
    </source>
</evidence>
<dbReference type="InterPro" id="IPR011006">
    <property type="entry name" value="CheY-like_superfamily"/>
</dbReference>
<dbReference type="InterPro" id="IPR029787">
    <property type="entry name" value="Nucleotide_cyclase"/>
</dbReference>
<feature type="domain" description="GGDEF" evidence="7">
    <location>
        <begin position="280"/>
        <end position="415"/>
    </location>
</feature>
<dbReference type="Gene3D" id="3.20.20.450">
    <property type="entry name" value="EAL domain"/>
    <property type="match status" value="1"/>
</dbReference>
<dbReference type="PROSITE" id="PS50113">
    <property type="entry name" value="PAC"/>
    <property type="match status" value="1"/>
</dbReference>
<dbReference type="PROSITE" id="PS50110">
    <property type="entry name" value="RESPONSE_REGULATORY"/>
    <property type="match status" value="1"/>
</dbReference>
<dbReference type="SMART" id="SM00448">
    <property type="entry name" value="REC"/>
    <property type="match status" value="1"/>
</dbReference>
<feature type="coiled-coil region" evidence="2">
    <location>
        <begin position="810"/>
        <end position="848"/>
    </location>
</feature>
<keyword evidence="9" id="KW-1185">Reference proteome</keyword>
<dbReference type="Pfam" id="PF00989">
    <property type="entry name" value="PAS"/>
    <property type="match status" value="1"/>
</dbReference>
<feature type="domain" description="PAS" evidence="4">
    <location>
        <begin position="23"/>
        <end position="70"/>
    </location>
</feature>
<dbReference type="Pfam" id="PF00563">
    <property type="entry name" value="EAL"/>
    <property type="match status" value="1"/>
</dbReference>
<dbReference type="Pfam" id="PF00990">
    <property type="entry name" value="GGDEF"/>
    <property type="match status" value="1"/>
</dbReference>
<dbReference type="CDD" id="cd00130">
    <property type="entry name" value="PAS"/>
    <property type="match status" value="1"/>
</dbReference>
<sequence length="959" mass="104364">MGDDARALIEHSQTAHFVIQEERIVYANPTFAALIGWPREDLIGQHHQVAAPPEHLERTREIVARRLAGKVGRPGQMPMVRRDGSRLDVRVFATLVPFGGRPAVLVTLNDITELTGALQRASWNAQMLERTETLCRSGSFEITLPEGLVKLSSGLQQLLGLAADAPACSIDALDWVPPDECDLVAGIWRGAELGEPFDFQHRVLTAQGQRLTVLHRGRVEQDEAGKRRGIALLQDITAQREAEQRMQQLATQDDVTGLPNRAAFLDKVDAAIVAAGWDKHIVTLLAIDVPRISELRDKLGFCAGDALAMALAARLQQTASEGEVVARLGSHEFALMLKLPADATEAQSIVLARAERMRQVLETTVRLSTTEIIARCIIGVASFPGDAQRPVELLELAQTARLRATQDGPVVLYEPESNARALHEMRVEALLCKAIADDELELHYQPQVDLSNGHVAGAEALLRWTSPALGVVSPGEFIPVAERAGLIAALGDWVLRRACQQIAQWRAEGVPPVRIGVNFSPLQLQRRDLAQHIQAILLETGAVPALLGVEVTEGSVMADVGHAAAVLREIKALGVEIALDDFGTGYSSLSRLRSLPIDVVKIDRLFVHDVTAASEDVSVTRALITMAQGLQLKVLAEGVESEGQLSLLAANRCDLIQGFVFSAALPADAFATLLREGRRLPDRFVTRVRRTRTLLLVDDDVHILASLKRLLRRDGYTIVTAASGAEGLQRLAECEVDVIVSDQRMPAMTGVDFLRRAKDLYPYTIRMVLSGYTELQSIIDAINEGAIYKFLTKPWGDGLLRGHVAEAFRQKELADENRRLARQVESANADYQALNQRLEALLAQQRSETELLALAASSARDALEALPGAVVVVDGDGTLAFVNAGARELIPGAAAELGARAVDVLPDCMTRTDWDTGGPGSIIELGGRRHRALRRTLQRDGQMPSHILLLTPEIAAKAH</sequence>
<evidence type="ECO:0000259" key="3">
    <source>
        <dbReference type="PROSITE" id="PS50110"/>
    </source>
</evidence>
<name>A0ABU5IC98_9BURK</name>
<dbReference type="EMBL" id="JAXOJX010000011">
    <property type="protein sequence ID" value="MDZ5456736.1"/>
    <property type="molecule type" value="Genomic_DNA"/>
</dbReference>
<dbReference type="CDD" id="cd17569">
    <property type="entry name" value="REC_HupR-like"/>
    <property type="match status" value="1"/>
</dbReference>
<dbReference type="InterPro" id="IPR001610">
    <property type="entry name" value="PAC"/>
</dbReference>
<dbReference type="SMART" id="SM00091">
    <property type="entry name" value="PAS"/>
    <property type="match status" value="2"/>
</dbReference>
<dbReference type="Gene3D" id="3.30.70.270">
    <property type="match status" value="1"/>
</dbReference>
<gene>
    <name evidence="8" type="ORF">SM757_09120</name>
</gene>
<proteinExistence type="predicted"/>
<evidence type="ECO:0000259" key="4">
    <source>
        <dbReference type="PROSITE" id="PS50112"/>
    </source>
</evidence>
<feature type="modified residue" description="4-aspartylphosphate" evidence="1">
    <location>
        <position position="742"/>
    </location>
</feature>
<dbReference type="SUPFAM" id="SSF52172">
    <property type="entry name" value="CheY-like"/>
    <property type="match status" value="1"/>
</dbReference>
<protein>
    <submittedName>
        <fullName evidence="8">EAL domain-containing protein</fullName>
    </submittedName>
</protein>
<dbReference type="SUPFAM" id="SSF141868">
    <property type="entry name" value="EAL domain-like"/>
    <property type="match status" value="1"/>
</dbReference>
<reference evidence="8 9" key="1">
    <citation type="submission" date="2023-11" db="EMBL/GenBank/DDBJ databases">
        <title>Draft genome of Azohydromonas lata strain H1 (DSM1123), a polyhydroxyalkanoate producer.</title>
        <authorList>
            <person name="Traversa D."/>
            <person name="D'Addabbo P."/>
            <person name="Pazzani C."/>
            <person name="Manzari C."/>
            <person name="Chiara M."/>
            <person name="Scrascia M."/>
        </authorList>
    </citation>
    <scope>NUCLEOTIDE SEQUENCE [LARGE SCALE GENOMIC DNA]</scope>
    <source>
        <strain evidence="8 9">H1</strain>
    </source>
</reference>
<keyword evidence="1" id="KW-0597">Phosphoprotein</keyword>
<evidence type="ECO:0000259" key="7">
    <source>
        <dbReference type="PROSITE" id="PS50887"/>
    </source>
</evidence>
<dbReference type="Proteomes" id="UP001293718">
    <property type="component" value="Unassembled WGS sequence"/>
</dbReference>
<dbReference type="InterPro" id="IPR013767">
    <property type="entry name" value="PAS_fold"/>
</dbReference>
<dbReference type="InterPro" id="IPR001633">
    <property type="entry name" value="EAL_dom"/>
</dbReference>
<dbReference type="PROSITE" id="PS50883">
    <property type="entry name" value="EAL"/>
    <property type="match status" value="1"/>
</dbReference>
<dbReference type="InterPro" id="IPR035965">
    <property type="entry name" value="PAS-like_dom_sf"/>
</dbReference>
<dbReference type="Pfam" id="PF00072">
    <property type="entry name" value="Response_reg"/>
    <property type="match status" value="1"/>
</dbReference>
<dbReference type="InterPro" id="IPR052155">
    <property type="entry name" value="Biofilm_reg_signaling"/>
</dbReference>
<comment type="caution">
    <text evidence="8">The sequence shown here is derived from an EMBL/GenBank/DDBJ whole genome shotgun (WGS) entry which is preliminary data.</text>
</comment>
<evidence type="ECO:0000313" key="8">
    <source>
        <dbReference type="EMBL" id="MDZ5456736.1"/>
    </source>
</evidence>
<dbReference type="InterPro" id="IPR043128">
    <property type="entry name" value="Rev_trsase/Diguanyl_cyclase"/>
</dbReference>
<dbReference type="InterPro" id="IPR000014">
    <property type="entry name" value="PAS"/>
</dbReference>
<evidence type="ECO:0000313" key="9">
    <source>
        <dbReference type="Proteomes" id="UP001293718"/>
    </source>
</evidence>
<dbReference type="SMART" id="SM00052">
    <property type="entry name" value="EAL"/>
    <property type="match status" value="1"/>
</dbReference>
<feature type="domain" description="Response regulatory" evidence="3">
    <location>
        <begin position="693"/>
        <end position="808"/>
    </location>
</feature>
<dbReference type="Gene3D" id="3.40.50.2300">
    <property type="match status" value="1"/>
</dbReference>
<dbReference type="InterPro" id="IPR035919">
    <property type="entry name" value="EAL_sf"/>
</dbReference>
<dbReference type="InterPro" id="IPR001789">
    <property type="entry name" value="Sig_transdc_resp-reg_receiver"/>
</dbReference>
<dbReference type="CDD" id="cd01948">
    <property type="entry name" value="EAL"/>
    <property type="match status" value="1"/>
</dbReference>
<feature type="domain" description="PAC" evidence="5">
    <location>
        <begin position="197"/>
        <end position="248"/>
    </location>
</feature>
<accession>A0ABU5IC98</accession>
<dbReference type="Gene3D" id="3.30.450.20">
    <property type="entry name" value="PAS domain"/>
    <property type="match status" value="2"/>
</dbReference>
<dbReference type="PANTHER" id="PTHR44757:SF2">
    <property type="entry name" value="BIOFILM ARCHITECTURE MAINTENANCE PROTEIN MBAA"/>
    <property type="match status" value="1"/>
</dbReference>
<evidence type="ECO:0000256" key="2">
    <source>
        <dbReference type="SAM" id="Coils"/>
    </source>
</evidence>
<dbReference type="InterPro" id="IPR000160">
    <property type="entry name" value="GGDEF_dom"/>
</dbReference>
<dbReference type="SUPFAM" id="SSF55073">
    <property type="entry name" value="Nucleotide cyclase"/>
    <property type="match status" value="1"/>
</dbReference>